<keyword evidence="1" id="KW-0808">Transferase</keyword>
<protein>
    <submittedName>
        <fullName evidence="2">Glycosyltransferase</fullName>
    </submittedName>
</protein>
<dbReference type="PANTHER" id="PTHR32385">
    <property type="entry name" value="MANNOSYL PHOSPHORYLINOSITOL CERAMIDE SYNTHASE"/>
    <property type="match status" value="1"/>
</dbReference>
<dbReference type="EMBL" id="JAVRHY010000005">
    <property type="protein sequence ID" value="MDT0618213.1"/>
    <property type="molecule type" value="Genomic_DNA"/>
</dbReference>
<evidence type="ECO:0000313" key="3">
    <source>
        <dbReference type="Proteomes" id="UP001259982"/>
    </source>
</evidence>
<evidence type="ECO:0000256" key="1">
    <source>
        <dbReference type="ARBA" id="ARBA00022679"/>
    </source>
</evidence>
<dbReference type="SUPFAM" id="SSF53448">
    <property type="entry name" value="Nucleotide-diphospho-sugar transferases"/>
    <property type="match status" value="1"/>
</dbReference>
<accession>A0ABU3B7R2</accession>
<proteinExistence type="predicted"/>
<dbReference type="Pfam" id="PF04488">
    <property type="entry name" value="Gly_transf_sug"/>
    <property type="match status" value="1"/>
</dbReference>
<dbReference type="InterPro" id="IPR029044">
    <property type="entry name" value="Nucleotide-diphossugar_trans"/>
</dbReference>
<dbReference type="RefSeq" id="WP_311658291.1">
    <property type="nucleotide sequence ID" value="NZ_JAVRHY010000005.1"/>
</dbReference>
<dbReference type="InterPro" id="IPR051706">
    <property type="entry name" value="Glycosyltransferase_domain"/>
</dbReference>
<sequence length="266" mass="30193">MFGTHLWRLVAYRLIKVLGNALKLLGYGFHAVFPGKRFTLPASSGPLLPARARARVPRVLWQTNFTDRVTLPVYLNYLCNRLMSPCHAYRLMTDEAAADFVAANFPAEIVASYKRLRIGAARADFWRVLILQKFGGVYMDIDAHSVWPLGWVVPRDSREFFVLSRAGRVTNYWMASCPDNPTLARMIQRIVANVDAGSIASVYDLTGPGMMATLFEPGELPAAPFRWVCDQGNFTNEYFQYRDRPAGKWTRQQEHMPLLSDPEEKA</sequence>
<reference evidence="2 3" key="1">
    <citation type="submission" date="2023-09" db="EMBL/GenBank/DDBJ databases">
        <authorList>
            <person name="Rey-Velasco X."/>
        </authorList>
    </citation>
    <scope>NUCLEOTIDE SEQUENCE [LARGE SCALE GENOMIC DNA]</scope>
    <source>
        <strain evidence="2 3">P385</strain>
    </source>
</reference>
<name>A0ABU3B7R2_9GAMM</name>
<gene>
    <name evidence="2" type="ORF">RM531_06980</name>
</gene>
<dbReference type="InterPro" id="IPR007577">
    <property type="entry name" value="GlycoTrfase_DXD_sugar-bd_CS"/>
</dbReference>
<organism evidence="2 3">
    <name type="scientific">Spectribacter acetivorans</name>
    <dbReference type="NCBI Taxonomy" id="3075603"/>
    <lineage>
        <taxon>Bacteria</taxon>
        <taxon>Pseudomonadati</taxon>
        <taxon>Pseudomonadota</taxon>
        <taxon>Gammaproteobacteria</taxon>
        <taxon>Salinisphaerales</taxon>
        <taxon>Salinisphaeraceae</taxon>
        <taxon>Spectribacter</taxon>
    </lineage>
</organism>
<keyword evidence="3" id="KW-1185">Reference proteome</keyword>
<comment type="caution">
    <text evidence="2">The sequence shown here is derived from an EMBL/GenBank/DDBJ whole genome shotgun (WGS) entry which is preliminary data.</text>
</comment>
<dbReference type="Gene3D" id="3.90.550.20">
    <property type="match status" value="1"/>
</dbReference>
<dbReference type="Proteomes" id="UP001259982">
    <property type="component" value="Unassembled WGS sequence"/>
</dbReference>
<evidence type="ECO:0000313" key="2">
    <source>
        <dbReference type="EMBL" id="MDT0618213.1"/>
    </source>
</evidence>
<dbReference type="PANTHER" id="PTHR32385:SF15">
    <property type="entry name" value="INOSITOL PHOSPHOCERAMIDE MANNOSYLTRANSFERASE 1"/>
    <property type="match status" value="1"/>
</dbReference>